<dbReference type="GO" id="GO:0005886">
    <property type="term" value="C:plasma membrane"/>
    <property type="evidence" value="ECO:0007669"/>
    <property type="project" value="UniProtKB-SubCell"/>
</dbReference>
<proteinExistence type="predicted"/>
<comment type="subcellular location">
    <subcellularLocation>
        <location evidence="1">Cell membrane</location>
        <topology evidence="1">Multi-pass membrane protein</topology>
    </subcellularLocation>
</comment>
<evidence type="ECO:0000256" key="4">
    <source>
        <dbReference type="ARBA" id="ARBA00022989"/>
    </source>
</evidence>
<dbReference type="InterPro" id="IPR015414">
    <property type="entry name" value="TMEM64"/>
</dbReference>
<feature type="transmembrane region" description="Helical" evidence="7">
    <location>
        <begin position="267"/>
        <end position="291"/>
    </location>
</feature>
<evidence type="ECO:0000256" key="3">
    <source>
        <dbReference type="ARBA" id="ARBA00022692"/>
    </source>
</evidence>
<sequence length="335" mass="36420">MFGGARSAELASDSSALLLPDGKTTSSELPELPVYGRGALDVITQPPEALAATSEPEHLPPPLWQKVLRFCLHNWEKVVVLCILLVLIILVSVKGVTVFKDIIHWFEKQNNWIGWTCFTLLYCLNISILLPGILFILAAGFVFGFWKGLLAVWLGGGVGQSLAFLLARYLVGGWVSALARGKSKKWDVIDKAMELEGWKLLLLVRLSPLVPYNLLNIAMAATKIHFWAFALVSFFGIIPECALFTYTGSLAENIGAIVSGEAKPRAVVTYVMAGITVLLLLATATLATILIRRALKRADLHLREDPETGCPEVDAGSQDGRSGNLSRRASRAAPA</sequence>
<dbReference type="AlphaFoldDB" id="A0AAW1SKS1"/>
<evidence type="ECO:0000313" key="10">
    <source>
        <dbReference type="Proteomes" id="UP001445335"/>
    </source>
</evidence>
<dbReference type="Pfam" id="PF09335">
    <property type="entry name" value="VTT_dom"/>
    <property type="match status" value="1"/>
</dbReference>
<feature type="transmembrane region" description="Helical" evidence="7">
    <location>
        <begin position="150"/>
        <end position="177"/>
    </location>
</feature>
<evidence type="ECO:0000259" key="8">
    <source>
        <dbReference type="Pfam" id="PF09335"/>
    </source>
</evidence>
<evidence type="ECO:0000256" key="2">
    <source>
        <dbReference type="ARBA" id="ARBA00022475"/>
    </source>
</evidence>
<organism evidence="9 10">
    <name type="scientific">Elliptochloris bilobata</name>
    <dbReference type="NCBI Taxonomy" id="381761"/>
    <lineage>
        <taxon>Eukaryota</taxon>
        <taxon>Viridiplantae</taxon>
        <taxon>Chlorophyta</taxon>
        <taxon>core chlorophytes</taxon>
        <taxon>Trebouxiophyceae</taxon>
        <taxon>Trebouxiophyceae incertae sedis</taxon>
        <taxon>Elliptochloris clade</taxon>
        <taxon>Elliptochloris</taxon>
    </lineage>
</organism>
<keyword evidence="10" id="KW-1185">Reference proteome</keyword>
<keyword evidence="2" id="KW-1003">Cell membrane</keyword>
<gene>
    <name evidence="9" type="ORF">WJX81_004574</name>
</gene>
<dbReference type="PANTHER" id="PTHR12677">
    <property type="entry name" value="GOLGI APPARATUS MEMBRANE PROTEIN TVP38-RELATED"/>
    <property type="match status" value="1"/>
</dbReference>
<dbReference type="Proteomes" id="UP001445335">
    <property type="component" value="Unassembled WGS sequence"/>
</dbReference>
<dbReference type="PANTHER" id="PTHR12677:SF59">
    <property type="entry name" value="GOLGI APPARATUS MEMBRANE PROTEIN TVP38-RELATED"/>
    <property type="match status" value="1"/>
</dbReference>
<feature type="transmembrane region" description="Helical" evidence="7">
    <location>
        <begin position="78"/>
        <end position="99"/>
    </location>
</feature>
<reference evidence="9 10" key="1">
    <citation type="journal article" date="2024" name="Nat. Commun.">
        <title>Phylogenomics reveals the evolutionary origins of lichenization in chlorophyte algae.</title>
        <authorList>
            <person name="Puginier C."/>
            <person name="Libourel C."/>
            <person name="Otte J."/>
            <person name="Skaloud P."/>
            <person name="Haon M."/>
            <person name="Grisel S."/>
            <person name="Petersen M."/>
            <person name="Berrin J.G."/>
            <person name="Delaux P.M."/>
            <person name="Dal Grande F."/>
            <person name="Keller J."/>
        </authorList>
    </citation>
    <scope>NUCLEOTIDE SEQUENCE [LARGE SCALE GENOMIC DNA]</scope>
    <source>
        <strain evidence="9 10">SAG 245.80</strain>
    </source>
</reference>
<feature type="transmembrane region" description="Helical" evidence="7">
    <location>
        <begin position="119"/>
        <end position="143"/>
    </location>
</feature>
<keyword evidence="4 7" id="KW-1133">Transmembrane helix</keyword>
<feature type="region of interest" description="Disordered" evidence="6">
    <location>
        <begin position="307"/>
        <end position="335"/>
    </location>
</feature>
<feature type="transmembrane region" description="Helical" evidence="7">
    <location>
        <begin position="227"/>
        <end position="247"/>
    </location>
</feature>
<feature type="domain" description="VTT" evidence="8">
    <location>
        <begin position="130"/>
        <end position="249"/>
    </location>
</feature>
<evidence type="ECO:0000313" key="9">
    <source>
        <dbReference type="EMBL" id="KAK9846466.1"/>
    </source>
</evidence>
<evidence type="ECO:0000256" key="7">
    <source>
        <dbReference type="SAM" id="Phobius"/>
    </source>
</evidence>
<evidence type="ECO:0000256" key="5">
    <source>
        <dbReference type="ARBA" id="ARBA00023136"/>
    </source>
</evidence>
<dbReference type="EMBL" id="JALJOU010000001">
    <property type="protein sequence ID" value="KAK9846466.1"/>
    <property type="molecule type" value="Genomic_DNA"/>
</dbReference>
<evidence type="ECO:0000256" key="1">
    <source>
        <dbReference type="ARBA" id="ARBA00004651"/>
    </source>
</evidence>
<keyword evidence="5 7" id="KW-0472">Membrane</keyword>
<keyword evidence="3 7" id="KW-0812">Transmembrane</keyword>
<accession>A0AAW1SKS1</accession>
<evidence type="ECO:0000256" key="6">
    <source>
        <dbReference type="SAM" id="MobiDB-lite"/>
    </source>
</evidence>
<comment type="caution">
    <text evidence="9">The sequence shown here is derived from an EMBL/GenBank/DDBJ whole genome shotgun (WGS) entry which is preliminary data.</text>
</comment>
<dbReference type="InterPro" id="IPR032816">
    <property type="entry name" value="VTT_dom"/>
</dbReference>
<name>A0AAW1SKS1_9CHLO</name>
<protein>
    <recommendedName>
        <fullName evidence="8">VTT domain-containing protein</fullName>
    </recommendedName>
</protein>